<dbReference type="EMBL" id="JANPWB010000013">
    <property type="protein sequence ID" value="KAJ1111313.1"/>
    <property type="molecule type" value="Genomic_DNA"/>
</dbReference>
<accession>A0AAV7NDQ0</accession>
<reference evidence="2" key="1">
    <citation type="journal article" date="2022" name="bioRxiv">
        <title>Sequencing and chromosome-scale assembly of the giantPleurodeles waltlgenome.</title>
        <authorList>
            <person name="Brown T."/>
            <person name="Elewa A."/>
            <person name="Iarovenko S."/>
            <person name="Subramanian E."/>
            <person name="Araus A.J."/>
            <person name="Petzold A."/>
            <person name="Susuki M."/>
            <person name="Suzuki K.-i.T."/>
            <person name="Hayashi T."/>
            <person name="Toyoda A."/>
            <person name="Oliveira C."/>
            <person name="Osipova E."/>
            <person name="Leigh N.D."/>
            <person name="Simon A."/>
            <person name="Yun M.H."/>
        </authorList>
    </citation>
    <scope>NUCLEOTIDE SEQUENCE</scope>
    <source>
        <strain evidence="2">20211129_DDA</strain>
        <tissue evidence="2">Liver</tissue>
    </source>
</reference>
<keyword evidence="3" id="KW-1185">Reference proteome</keyword>
<sequence length="316" mass="32752">MAGARRLAGCSWTPGALCVFLPSLSWLLVDSWCSVCLSAISQPAAHGLLVLCVSLCHLPAGCSWTPGALCVSLPSLSQLLVDTWCSVRLPAISQLADRGLLAVSVSLCHLSVGCSWTPGALCVSLPSLSRLLADSFCSVCLSAISQPAARGLLVLCVSLCHLSAGCSLTPGALCVSLPSLSRLLTDSWCYVCLSAISQPAARGLLVLCVSPCHLSVCCSRTPGALCVPLPPILSQLLMDSGCFVCLSAISQLAARGLLVLFVSLCHLSAGCSWTPGALCVFLPSLSRLHVDSWCSVCLSDISQPAARELLVLCVSL</sequence>
<keyword evidence="1" id="KW-0732">Signal</keyword>
<feature type="signal peptide" evidence="1">
    <location>
        <begin position="1"/>
        <end position="18"/>
    </location>
</feature>
<evidence type="ECO:0000313" key="3">
    <source>
        <dbReference type="Proteomes" id="UP001066276"/>
    </source>
</evidence>
<dbReference type="AlphaFoldDB" id="A0AAV7NDQ0"/>
<organism evidence="2 3">
    <name type="scientific">Pleurodeles waltl</name>
    <name type="common">Iberian ribbed newt</name>
    <dbReference type="NCBI Taxonomy" id="8319"/>
    <lineage>
        <taxon>Eukaryota</taxon>
        <taxon>Metazoa</taxon>
        <taxon>Chordata</taxon>
        <taxon>Craniata</taxon>
        <taxon>Vertebrata</taxon>
        <taxon>Euteleostomi</taxon>
        <taxon>Amphibia</taxon>
        <taxon>Batrachia</taxon>
        <taxon>Caudata</taxon>
        <taxon>Salamandroidea</taxon>
        <taxon>Salamandridae</taxon>
        <taxon>Pleurodelinae</taxon>
        <taxon>Pleurodeles</taxon>
    </lineage>
</organism>
<evidence type="ECO:0000256" key="1">
    <source>
        <dbReference type="SAM" id="SignalP"/>
    </source>
</evidence>
<dbReference type="Proteomes" id="UP001066276">
    <property type="component" value="Chromosome 9"/>
</dbReference>
<comment type="caution">
    <text evidence="2">The sequence shown here is derived from an EMBL/GenBank/DDBJ whole genome shotgun (WGS) entry which is preliminary data.</text>
</comment>
<protein>
    <submittedName>
        <fullName evidence="2">Uncharacterized protein</fullName>
    </submittedName>
</protein>
<feature type="chain" id="PRO_5043619573" evidence="1">
    <location>
        <begin position="19"/>
        <end position="316"/>
    </location>
</feature>
<evidence type="ECO:0000313" key="2">
    <source>
        <dbReference type="EMBL" id="KAJ1111313.1"/>
    </source>
</evidence>
<gene>
    <name evidence="2" type="ORF">NDU88_008649</name>
</gene>
<name>A0AAV7NDQ0_PLEWA</name>
<proteinExistence type="predicted"/>